<proteinExistence type="inferred from homology"/>
<accession>A0A520MNR6</accession>
<evidence type="ECO:0000256" key="1">
    <source>
        <dbReference type="ARBA" id="ARBA00004533"/>
    </source>
</evidence>
<dbReference type="NCBIfam" id="NF009729">
    <property type="entry name" value="PRK13254.1-3"/>
    <property type="match status" value="1"/>
</dbReference>
<dbReference type="InterPro" id="IPR036127">
    <property type="entry name" value="CcmE-like_sf"/>
</dbReference>
<gene>
    <name evidence="13 16" type="primary">ccmE</name>
    <name evidence="13" type="synonym">cycJ</name>
    <name evidence="16" type="ORF">EVB03_00330</name>
</gene>
<dbReference type="GO" id="GO:0017004">
    <property type="term" value="P:cytochrome complex assembly"/>
    <property type="evidence" value="ECO:0007669"/>
    <property type="project" value="UniProtKB-KW"/>
</dbReference>
<keyword evidence="4 13" id="KW-0349">Heme</keyword>
<keyword evidence="3" id="KW-0997">Cell inner membrane</keyword>
<dbReference type="InterPro" id="IPR012340">
    <property type="entry name" value="NA-bd_OB-fold"/>
</dbReference>
<protein>
    <recommendedName>
        <fullName evidence="13">Cytochrome c-type biogenesis protein CcmE</fullName>
    </recommendedName>
    <alternativeName>
        <fullName evidence="13">Cytochrome c maturation protein E</fullName>
    </alternativeName>
    <alternativeName>
        <fullName evidence="13">Heme chaperone CcmE</fullName>
    </alternativeName>
</protein>
<keyword evidence="7 13" id="KW-0201">Cytochrome c-type biogenesis</keyword>
<dbReference type="PROSITE" id="PS51257">
    <property type="entry name" value="PROKAR_LIPOPROTEIN"/>
    <property type="match status" value="1"/>
</dbReference>
<comment type="function">
    <text evidence="12 13">Heme chaperone required for the biogenesis of c-type cytochromes. Transiently binds heme delivered by CcmC and transfers the heme to apo-cytochromes in a process facilitated by CcmF and CcmH.</text>
</comment>
<evidence type="ECO:0000256" key="3">
    <source>
        <dbReference type="ARBA" id="ARBA00022519"/>
    </source>
</evidence>
<dbReference type="GO" id="GO:0017003">
    <property type="term" value="P:protein-heme linkage"/>
    <property type="evidence" value="ECO:0007669"/>
    <property type="project" value="UniProtKB-UniRule"/>
</dbReference>
<evidence type="ECO:0000256" key="5">
    <source>
        <dbReference type="ARBA" id="ARBA00022692"/>
    </source>
</evidence>
<evidence type="ECO:0000256" key="9">
    <source>
        <dbReference type="ARBA" id="ARBA00022989"/>
    </source>
</evidence>
<comment type="similarity">
    <text evidence="13">Belongs to the CcmE/CycJ family.</text>
</comment>
<evidence type="ECO:0000256" key="4">
    <source>
        <dbReference type="ARBA" id="ARBA00022617"/>
    </source>
</evidence>
<keyword evidence="5 13" id="KW-0812">Transmembrane</keyword>
<keyword evidence="9 13" id="KW-1133">Transmembrane helix</keyword>
<keyword evidence="11 13" id="KW-0472">Membrane</keyword>
<organism evidence="16 17">
    <name type="scientific">SAR92 clade bacterium</name>
    <dbReference type="NCBI Taxonomy" id="2315479"/>
    <lineage>
        <taxon>Bacteria</taxon>
        <taxon>Pseudomonadati</taxon>
        <taxon>Pseudomonadota</taxon>
        <taxon>Gammaproteobacteria</taxon>
        <taxon>Cellvibrionales</taxon>
        <taxon>Porticoccaceae</taxon>
        <taxon>SAR92 clade</taxon>
    </lineage>
</organism>
<evidence type="ECO:0000256" key="2">
    <source>
        <dbReference type="ARBA" id="ARBA00022475"/>
    </source>
</evidence>
<evidence type="ECO:0000256" key="7">
    <source>
        <dbReference type="ARBA" id="ARBA00022748"/>
    </source>
</evidence>
<dbReference type="GO" id="GO:0046872">
    <property type="term" value="F:metal ion binding"/>
    <property type="evidence" value="ECO:0007669"/>
    <property type="project" value="UniProtKB-KW"/>
</dbReference>
<dbReference type="GO" id="GO:0005886">
    <property type="term" value="C:plasma membrane"/>
    <property type="evidence" value="ECO:0007669"/>
    <property type="project" value="UniProtKB-SubCell"/>
</dbReference>
<evidence type="ECO:0000256" key="14">
    <source>
        <dbReference type="PIRSR" id="PIRSR604329-50"/>
    </source>
</evidence>
<keyword evidence="2 13" id="KW-1003">Cell membrane</keyword>
<dbReference type="NCBIfam" id="NF009727">
    <property type="entry name" value="PRK13254.1-1"/>
    <property type="match status" value="1"/>
</dbReference>
<feature type="transmembrane region" description="Helical" evidence="15">
    <location>
        <begin position="12"/>
        <end position="31"/>
    </location>
</feature>
<feature type="binding site" description="covalent" evidence="13 14">
    <location>
        <position position="124"/>
    </location>
    <ligand>
        <name>heme</name>
        <dbReference type="ChEBI" id="CHEBI:30413"/>
    </ligand>
</feature>
<dbReference type="Proteomes" id="UP000315889">
    <property type="component" value="Unassembled WGS sequence"/>
</dbReference>
<dbReference type="EMBL" id="SHBP01000001">
    <property type="protein sequence ID" value="RZO22847.1"/>
    <property type="molecule type" value="Genomic_DNA"/>
</dbReference>
<feature type="binding site" description="axial binding residue" evidence="13 14">
    <location>
        <position position="128"/>
    </location>
    <ligand>
        <name>heme</name>
        <dbReference type="ChEBI" id="CHEBI:30413"/>
    </ligand>
    <ligandPart>
        <name>Fe</name>
        <dbReference type="ChEBI" id="CHEBI:18248"/>
    </ligandPart>
</feature>
<dbReference type="PANTHER" id="PTHR34128:SF2">
    <property type="entry name" value="CYTOCHROME C-TYPE BIOGENESIS PROTEIN CCME HOMOLOG, MITOCHONDRIAL"/>
    <property type="match status" value="1"/>
</dbReference>
<dbReference type="InterPro" id="IPR004329">
    <property type="entry name" value="CcmE"/>
</dbReference>
<dbReference type="GO" id="GO:0020037">
    <property type="term" value="F:heme binding"/>
    <property type="evidence" value="ECO:0007669"/>
    <property type="project" value="InterPro"/>
</dbReference>
<feature type="topological domain" description="Cytoplasmic" evidence="13">
    <location>
        <begin position="1"/>
        <end position="8"/>
    </location>
</feature>
<dbReference type="HAMAP" id="MF_01959">
    <property type="entry name" value="CcmE"/>
    <property type="match status" value="1"/>
</dbReference>
<dbReference type="SUPFAM" id="SSF82093">
    <property type="entry name" value="Heme chaperone CcmE"/>
    <property type="match status" value="1"/>
</dbReference>
<evidence type="ECO:0000256" key="8">
    <source>
        <dbReference type="ARBA" id="ARBA00022968"/>
    </source>
</evidence>
<keyword evidence="10 13" id="KW-0408">Iron</keyword>
<reference evidence="16 17" key="1">
    <citation type="submission" date="2019-02" db="EMBL/GenBank/DDBJ databases">
        <title>Prokaryotic population dynamics and viral predation in marine succession experiment using metagenomics: the confinement effect.</title>
        <authorList>
            <person name="Haro-Moreno J.M."/>
            <person name="Rodriguez-Valera F."/>
            <person name="Lopez-Perez M."/>
        </authorList>
    </citation>
    <scope>NUCLEOTIDE SEQUENCE [LARGE SCALE GENOMIC DNA]</scope>
    <source>
        <strain evidence="16">MED-G170</strain>
    </source>
</reference>
<dbReference type="AlphaFoldDB" id="A0A520MNR6"/>
<comment type="caution">
    <text evidence="16">The sequence shown here is derived from an EMBL/GenBank/DDBJ whole genome shotgun (WGS) entry which is preliminary data.</text>
</comment>
<dbReference type="Gene3D" id="2.40.50.140">
    <property type="entry name" value="Nucleic acid-binding proteins"/>
    <property type="match status" value="1"/>
</dbReference>
<evidence type="ECO:0000256" key="6">
    <source>
        <dbReference type="ARBA" id="ARBA00022723"/>
    </source>
</evidence>
<keyword evidence="6 13" id="KW-0479">Metal-binding</keyword>
<comment type="subcellular location">
    <subcellularLocation>
        <location evidence="1">Cell inner membrane</location>
    </subcellularLocation>
    <subcellularLocation>
        <location evidence="13">Cell membrane</location>
        <topology evidence="13">Single-pass type II membrane protein</topology>
    </subcellularLocation>
</comment>
<evidence type="ECO:0000256" key="12">
    <source>
        <dbReference type="ARBA" id="ARBA00056663"/>
    </source>
</evidence>
<evidence type="ECO:0000256" key="15">
    <source>
        <dbReference type="SAM" id="Phobius"/>
    </source>
</evidence>
<evidence type="ECO:0000313" key="16">
    <source>
        <dbReference type="EMBL" id="RZO22847.1"/>
    </source>
</evidence>
<sequence length="152" mass="16090">MHPIRKQRLQIVLLIILAAACASGLVIYMLGQNTNYFYTPSQIQSGEAPQGVFVRAGGMVVDGSIERNLDSLDVAFKVTDGGATVLVKYSGILPDLFAEGEAAVAAGRIGNDGVLLATEVLAKHDEKYTPPEVADAMNAAYKAKQEAQVGPQ</sequence>
<evidence type="ECO:0000256" key="13">
    <source>
        <dbReference type="HAMAP-Rule" id="MF_01959"/>
    </source>
</evidence>
<keyword evidence="8 13" id="KW-0735">Signal-anchor</keyword>
<evidence type="ECO:0000313" key="17">
    <source>
        <dbReference type="Proteomes" id="UP000315889"/>
    </source>
</evidence>
<feature type="topological domain" description="Extracellular" evidence="13">
    <location>
        <begin position="30"/>
        <end position="152"/>
    </location>
</feature>
<evidence type="ECO:0000256" key="11">
    <source>
        <dbReference type="ARBA" id="ARBA00023136"/>
    </source>
</evidence>
<name>A0A520MNR6_9GAMM</name>
<evidence type="ECO:0000256" key="10">
    <source>
        <dbReference type="ARBA" id="ARBA00023004"/>
    </source>
</evidence>
<dbReference type="PANTHER" id="PTHR34128">
    <property type="entry name" value="CYTOCHROME C-TYPE BIOGENESIS PROTEIN CCME HOMOLOG, MITOCHONDRIAL"/>
    <property type="match status" value="1"/>
</dbReference>
<dbReference type="Pfam" id="PF03100">
    <property type="entry name" value="CcmE"/>
    <property type="match status" value="1"/>
</dbReference>
<dbReference type="FunFam" id="2.40.50.140:FF:000104">
    <property type="entry name" value="Cytochrome c-type biogenesis protein CcmE"/>
    <property type="match status" value="1"/>
</dbReference>